<dbReference type="Gene3D" id="3.30.930.10">
    <property type="entry name" value="Bira Bifunctional Protein, Domain 2"/>
    <property type="match status" value="1"/>
</dbReference>
<accession>A0A0L8AM94</accession>
<sequence>MYKILAKTLFLGKEVIYMPSCHSTNDIALQMLKKPDTREGLVIIAGHQTSGRGQRGNNWKSDPDSNLTLSVILKPNFLQASDQFYLNMVASLAVQRTIQGGVDGQDVKVKWPNDVLLREKKVAGILIENTLQKNSIQWAVLGIGVNVNQKSFGLEKATSMSQAVNKLFDLSILFEKLIESIEYYYLRLKSGKREELREEYLQHLFGFQQFRNYRTEYVFSGKIIDVAETGKLIMETTKGVQSFDFKEVEFLY</sequence>
<name>A0A0L8AM94_9BACT</name>
<evidence type="ECO:0000259" key="2">
    <source>
        <dbReference type="PROSITE" id="PS51733"/>
    </source>
</evidence>
<dbReference type="SUPFAM" id="SSF55681">
    <property type="entry name" value="Class II aaRS and biotin synthetases"/>
    <property type="match status" value="1"/>
</dbReference>
<dbReference type="Pfam" id="PF03099">
    <property type="entry name" value="BPL_LplA_LipB"/>
    <property type="match status" value="1"/>
</dbReference>
<dbReference type="NCBIfam" id="TIGR00121">
    <property type="entry name" value="birA_ligase"/>
    <property type="match status" value="1"/>
</dbReference>
<gene>
    <name evidence="3" type="ORF">OB69_06145</name>
</gene>
<dbReference type="InterPro" id="IPR045864">
    <property type="entry name" value="aa-tRNA-synth_II/BPL/LPL"/>
</dbReference>
<comment type="caution">
    <text evidence="3">The sequence shown here is derived from an EMBL/GenBank/DDBJ whole genome shotgun (WGS) entry which is preliminary data.</text>
</comment>
<feature type="domain" description="BPL/LPL catalytic" evidence="2">
    <location>
        <begin position="1"/>
        <end position="189"/>
    </location>
</feature>
<evidence type="ECO:0000313" key="3">
    <source>
        <dbReference type="EMBL" id="KOF03464.1"/>
    </source>
</evidence>
<proteinExistence type="predicted"/>
<dbReference type="PANTHER" id="PTHR12835:SF5">
    <property type="entry name" value="BIOTIN--PROTEIN LIGASE"/>
    <property type="match status" value="1"/>
</dbReference>
<organism evidence="3 4">
    <name type="scientific">Roseivirga seohaensis subsp. aquiponti</name>
    <dbReference type="NCBI Taxonomy" id="1566026"/>
    <lineage>
        <taxon>Bacteria</taxon>
        <taxon>Pseudomonadati</taxon>
        <taxon>Bacteroidota</taxon>
        <taxon>Cytophagia</taxon>
        <taxon>Cytophagales</taxon>
        <taxon>Roseivirgaceae</taxon>
        <taxon>Roseivirga</taxon>
    </lineage>
</organism>
<dbReference type="InterPro" id="IPR004408">
    <property type="entry name" value="Biotin_CoA_COase_ligase"/>
</dbReference>
<reference evidence="4" key="1">
    <citation type="submission" date="2014-11" db="EMBL/GenBank/DDBJ databases">
        <title>Genome sequencing of Roseivirga sp. D-25.</title>
        <authorList>
            <person name="Selvaratnam C."/>
            <person name="Thevarajoo S."/>
            <person name="Goh K.M."/>
            <person name="Eee R."/>
            <person name="Chan K.-G."/>
            <person name="Chong C.S."/>
        </authorList>
    </citation>
    <scope>NUCLEOTIDE SEQUENCE [LARGE SCALE GENOMIC DNA]</scope>
    <source>
        <strain evidence="4">D-25</strain>
    </source>
</reference>
<protein>
    <recommendedName>
        <fullName evidence="2">BPL/LPL catalytic domain-containing protein</fullName>
    </recommendedName>
</protein>
<keyword evidence="4" id="KW-1185">Reference proteome</keyword>
<dbReference type="PATRIC" id="fig|1566026.4.peg.3056"/>
<dbReference type="InterPro" id="IPR004143">
    <property type="entry name" value="BPL_LPL_catalytic"/>
</dbReference>
<dbReference type="GO" id="GO:0005737">
    <property type="term" value="C:cytoplasm"/>
    <property type="evidence" value="ECO:0007669"/>
    <property type="project" value="TreeGrafter"/>
</dbReference>
<dbReference type="GO" id="GO:0004077">
    <property type="term" value="F:biotin--[biotin carboxyl-carrier protein] ligase activity"/>
    <property type="evidence" value="ECO:0007669"/>
    <property type="project" value="InterPro"/>
</dbReference>
<dbReference type="Proteomes" id="UP000036908">
    <property type="component" value="Unassembled WGS sequence"/>
</dbReference>
<dbReference type="EMBL" id="JSVA01000007">
    <property type="protein sequence ID" value="KOF03464.1"/>
    <property type="molecule type" value="Genomic_DNA"/>
</dbReference>
<evidence type="ECO:0000313" key="4">
    <source>
        <dbReference type="Proteomes" id="UP000036908"/>
    </source>
</evidence>
<evidence type="ECO:0000256" key="1">
    <source>
        <dbReference type="ARBA" id="ARBA00022598"/>
    </source>
</evidence>
<keyword evidence="1" id="KW-0436">Ligase</keyword>
<dbReference type="PROSITE" id="PS51733">
    <property type="entry name" value="BPL_LPL_CATALYTIC"/>
    <property type="match status" value="1"/>
</dbReference>
<dbReference type="PANTHER" id="PTHR12835">
    <property type="entry name" value="BIOTIN PROTEIN LIGASE"/>
    <property type="match status" value="1"/>
</dbReference>
<dbReference type="CDD" id="cd16442">
    <property type="entry name" value="BPL"/>
    <property type="match status" value="1"/>
</dbReference>
<dbReference type="AlphaFoldDB" id="A0A0L8AM94"/>